<keyword evidence="3" id="KW-0496">Mitochondrion</keyword>
<comment type="subcellular location">
    <subcellularLocation>
        <location evidence="1">Mitochondrion</location>
    </subcellularLocation>
</comment>
<evidence type="ECO:0000256" key="3">
    <source>
        <dbReference type="ARBA" id="ARBA00023128"/>
    </source>
</evidence>
<proteinExistence type="predicted"/>
<dbReference type="InterPro" id="IPR027266">
    <property type="entry name" value="TrmE/GcvT-like"/>
</dbReference>
<dbReference type="InterPro" id="IPR045179">
    <property type="entry name" value="YgfZ/GcvT"/>
</dbReference>
<dbReference type="Gene3D" id="3.30.1360.120">
    <property type="entry name" value="Probable tRNA modification gtpase trme, domain 1"/>
    <property type="match status" value="2"/>
</dbReference>
<dbReference type="Pfam" id="PF25455">
    <property type="entry name" value="Beta-barrel_CAF17_C"/>
    <property type="match status" value="1"/>
</dbReference>
<accession>A0AAV3AR27</accession>
<dbReference type="NCBIfam" id="TIGR03317">
    <property type="entry name" value="ygfZ_signature"/>
    <property type="match status" value="1"/>
</dbReference>
<dbReference type="PANTHER" id="PTHR22602">
    <property type="entry name" value="TRANSFERASE CAF17, MITOCHONDRIAL-RELATED"/>
    <property type="match status" value="1"/>
</dbReference>
<organism evidence="5 6">
    <name type="scientific">Pyxicephalus adspersus</name>
    <name type="common">African bullfrog</name>
    <dbReference type="NCBI Taxonomy" id="30357"/>
    <lineage>
        <taxon>Eukaryota</taxon>
        <taxon>Metazoa</taxon>
        <taxon>Chordata</taxon>
        <taxon>Craniata</taxon>
        <taxon>Vertebrata</taxon>
        <taxon>Euteleostomi</taxon>
        <taxon>Amphibia</taxon>
        <taxon>Batrachia</taxon>
        <taxon>Anura</taxon>
        <taxon>Neobatrachia</taxon>
        <taxon>Ranoidea</taxon>
        <taxon>Pyxicephalidae</taxon>
        <taxon>Pyxicephalinae</taxon>
        <taxon>Pyxicephalus</taxon>
    </lineage>
</organism>
<gene>
    <name evidence="5" type="ORF">GDO54_012865</name>
</gene>
<evidence type="ECO:0000313" key="5">
    <source>
        <dbReference type="EMBL" id="DBA25320.1"/>
    </source>
</evidence>
<dbReference type="PANTHER" id="PTHR22602:SF0">
    <property type="entry name" value="TRANSFERASE CAF17, MITOCHONDRIAL-RELATED"/>
    <property type="match status" value="1"/>
</dbReference>
<protein>
    <recommendedName>
        <fullName evidence="4">CAF17 C-terminal domain-containing protein</fullName>
    </recommendedName>
</protein>
<dbReference type="GO" id="GO:0005759">
    <property type="term" value="C:mitochondrial matrix"/>
    <property type="evidence" value="ECO:0007669"/>
    <property type="project" value="TreeGrafter"/>
</dbReference>
<dbReference type="EMBL" id="DYDO01000005">
    <property type="protein sequence ID" value="DBA25320.1"/>
    <property type="molecule type" value="Genomic_DNA"/>
</dbReference>
<dbReference type="AlphaFoldDB" id="A0AAV3AR27"/>
<name>A0AAV3AR27_PYXAD</name>
<dbReference type="InterPro" id="IPR017703">
    <property type="entry name" value="YgfZ/GCV_T_CS"/>
</dbReference>
<dbReference type="SUPFAM" id="SSF103025">
    <property type="entry name" value="Folate-binding domain"/>
    <property type="match status" value="1"/>
</dbReference>
<evidence type="ECO:0000256" key="2">
    <source>
        <dbReference type="ARBA" id="ARBA00022946"/>
    </source>
</evidence>
<keyword evidence="6" id="KW-1185">Reference proteome</keyword>
<evidence type="ECO:0000259" key="4">
    <source>
        <dbReference type="Pfam" id="PF25455"/>
    </source>
</evidence>
<dbReference type="Proteomes" id="UP001181693">
    <property type="component" value="Unassembled WGS sequence"/>
</dbReference>
<dbReference type="InterPro" id="IPR057460">
    <property type="entry name" value="CAF17_C"/>
</dbReference>
<sequence length="321" mass="35298">MARQRLLSLLSRPWVRRLSGSCCPLREHRGLLRIRGPNSPGFLQGLVTNDTERLGEGAVYAHLLNVQGRSLFDVILYRLSAQTNGQSDILLECDIQALETIQKHLQVYNFRKKVEVFPCPELSVWAVLPGQKPQDPPGEKLPSPVVVCSPDPRLPVMGWRIVAQGEGDISGLLPKAHLGNYEEYLKHRYENGVPEGVKDLPPGVALPLESNLVYMNGISFSKGCYLGQELTARTHHTGVIRKRLVPVHLSSPLSAECEQLEVVTLSGKAAGKYRAGIGDLGLALLRLEHLGVELQIKLGGREPVNVKASAPEWWPKPASSS</sequence>
<evidence type="ECO:0000256" key="1">
    <source>
        <dbReference type="ARBA" id="ARBA00004173"/>
    </source>
</evidence>
<keyword evidence="2" id="KW-0809">Transit peptide</keyword>
<evidence type="ECO:0000313" key="6">
    <source>
        <dbReference type="Proteomes" id="UP001181693"/>
    </source>
</evidence>
<reference evidence="5" key="1">
    <citation type="thesis" date="2020" institute="ProQuest LLC" country="789 East Eisenhower Parkway, Ann Arbor, MI, USA">
        <title>Comparative Genomics and Chromosome Evolution.</title>
        <authorList>
            <person name="Mudd A.B."/>
        </authorList>
    </citation>
    <scope>NUCLEOTIDE SEQUENCE</scope>
    <source>
        <strain evidence="5">1538</strain>
        <tissue evidence="5">Blood</tissue>
    </source>
</reference>
<feature type="domain" description="CAF17 C-terminal" evidence="4">
    <location>
        <begin position="241"/>
        <end position="316"/>
    </location>
</feature>
<dbReference type="GO" id="GO:0016226">
    <property type="term" value="P:iron-sulfur cluster assembly"/>
    <property type="evidence" value="ECO:0007669"/>
    <property type="project" value="TreeGrafter"/>
</dbReference>
<comment type="caution">
    <text evidence="5">The sequence shown here is derived from an EMBL/GenBank/DDBJ whole genome shotgun (WGS) entry which is preliminary data.</text>
</comment>